<evidence type="ECO:0000313" key="2">
    <source>
        <dbReference type="EMBL" id="CAA2977911.1"/>
    </source>
</evidence>
<organism evidence="2 3">
    <name type="scientific">Olea europaea subsp. europaea</name>
    <dbReference type="NCBI Taxonomy" id="158383"/>
    <lineage>
        <taxon>Eukaryota</taxon>
        <taxon>Viridiplantae</taxon>
        <taxon>Streptophyta</taxon>
        <taxon>Embryophyta</taxon>
        <taxon>Tracheophyta</taxon>
        <taxon>Spermatophyta</taxon>
        <taxon>Magnoliopsida</taxon>
        <taxon>eudicotyledons</taxon>
        <taxon>Gunneridae</taxon>
        <taxon>Pentapetalae</taxon>
        <taxon>asterids</taxon>
        <taxon>lamiids</taxon>
        <taxon>Lamiales</taxon>
        <taxon>Oleaceae</taxon>
        <taxon>Oleeae</taxon>
        <taxon>Olea</taxon>
    </lineage>
</organism>
<protein>
    <submittedName>
        <fullName evidence="2">Uncharacterized protein</fullName>
    </submittedName>
</protein>
<proteinExistence type="predicted"/>
<keyword evidence="1" id="KW-0812">Transmembrane</keyword>
<sequence>MFHHDISPSVPNAIPSLVRVGSTGCQSNVNDSGHAQSNLKFELGGTPYFIPIHFLTITGIYLVDLLVILLDITANINVITQEMMENQQFGGVSSNRQQIDQNDDGVFGSSGTGSCRTPGCNCTWSTLHYPQPKGVVWSNSPSFVNGVSNAHPHQLYAVPRA</sequence>
<dbReference type="EMBL" id="CACTIH010003613">
    <property type="protein sequence ID" value="CAA2977911.1"/>
    <property type="molecule type" value="Genomic_DNA"/>
</dbReference>
<dbReference type="Proteomes" id="UP000594638">
    <property type="component" value="Unassembled WGS sequence"/>
</dbReference>
<reference evidence="2 3" key="1">
    <citation type="submission" date="2019-12" db="EMBL/GenBank/DDBJ databases">
        <authorList>
            <person name="Alioto T."/>
            <person name="Alioto T."/>
            <person name="Gomez Garrido J."/>
        </authorList>
    </citation>
    <scope>NUCLEOTIDE SEQUENCE [LARGE SCALE GENOMIC DNA]</scope>
</reference>
<dbReference type="Gramene" id="OE9A001177T1">
    <property type="protein sequence ID" value="OE9A001177C1"/>
    <property type="gene ID" value="OE9A001177"/>
</dbReference>
<keyword evidence="3" id="KW-1185">Reference proteome</keyword>
<feature type="transmembrane region" description="Helical" evidence="1">
    <location>
        <begin position="48"/>
        <end position="70"/>
    </location>
</feature>
<comment type="caution">
    <text evidence="2">The sequence shown here is derived from an EMBL/GenBank/DDBJ whole genome shotgun (WGS) entry which is preliminary data.</text>
</comment>
<keyword evidence="1" id="KW-0472">Membrane</keyword>
<evidence type="ECO:0000256" key="1">
    <source>
        <dbReference type="SAM" id="Phobius"/>
    </source>
</evidence>
<evidence type="ECO:0000313" key="3">
    <source>
        <dbReference type="Proteomes" id="UP000594638"/>
    </source>
</evidence>
<gene>
    <name evidence="2" type="ORF">OLEA9_A001177</name>
</gene>
<accession>A0A8S0REB3</accession>
<keyword evidence="1" id="KW-1133">Transmembrane helix</keyword>
<name>A0A8S0REB3_OLEEU</name>
<dbReference type="AlphaFoldDB" id="A0A8S0REB3"/>